<feature type="domain" description="AprE-like long alpha-helical hairpin" evidence="12">
    <location>
        <begin position="126"/>
        <end position="308"/>
    </location>
</feature>
<comment type="similarity">
    <text evidence="2 9">Belongs to the membrane fusion protein (MFP) (TC 8.A.1) family.</text>
</comment>
<evidence type="ECO:0000313" key="15">
    <source>
        <dbReference type="Proteomes" id="UP000305887"/>
    </source>
</evidence>
<keyword evidence="8" id="KW-0472">Membrane</keyword>
<evidence type="ECO:0000259" key="12">
    <source>
        <dbReference type="Pfam" id="PF25994"/>
    </source>
</evidence>
<evidence type="ECO:0000256" key="3">
    <source>
        <dbReference type="ARBA" id="ARBA00022448"/>
    </source>
</evidence>
<evidence type="ECO:0000259" key="13">
    <source>
        <dbReference type="Pfam" id="PF26002"/>
    </source>
</evidence>
<organism evidence="14 15">
    <name type="scientific">Rubellimicrobium rubrum</name>
    <dbReference type="NCBI Taxonomy" id="2585369"/>
    <lineage>
        <taxon>Bacteria</taxon>
        <taxon>Pseudomonadati</taxon>
        <taxon>Pseudomonadota</taxon>
        <taxon>Alphaproteobacteria</taxon>
        <taxon>Rhodobacterales</taxon>
        <taxon>Roseobacteraceae</taxon>
        <taxon>Rubellimicrobium</taxon>
    </lineage>
</organism>
<dbReference type="EMBL" id="VDFU01000001">
    <property type="protein sequence ID" value="TNC53006.1"/>
    <property type="molecule type" value="Genomic_DNA"/>
</dbReference>
<evidence type="ECO:0000256" key="9">
    <source>
        <dbReference type="RuleBase" id="RU365093"/>
    </source>
</evidence>
<dbReference type="GO" id="GO:0005886">
    <property type="term" value="C:plasma membrane"/>
    <property type="evidence" value="ECO:0007669"/>
    <property type="project" value="UniProtKB-SubCell"/>
</dbReference>
<evidence type="ECO:0000256" key="5">
    <source>
        <dbReference type="ARBA" id="ARBA00022519"/>
    </source>
</evidence>
<dbReference type="NCBIfam" id="TIGR01843">
    <property type="entry name" value="type_I_hlyD"/>
    <property type="match status" value="1"/>
</dbReference>
<comment type="subcellular location">
    <subcellularLocation>
        <location evidence="1 9">Cell inner membrane</location>
        <topology evidence="1 9">Single-pass membrane protein</topology>
    </subcellularLocation>
</comment>
<dbReference type="OrthoDB" id="9810980at2"/>
<feature type="compositionally biased region" description="Pro residues" evidence="11">
    <location>
        <begin position="14"/>
        <end position="32"/>
    </location>
</feature>
<dbReference type="PANTHER" id="PTHR30386">
    <property type="entry name" value="MEMBRANE FUSION SUBUNIT OF EMRAB-TOLC MULTIDRUG EFFLUX PUMP"/>
    <property type="match status" value="1"/>
</dbReference>
<evidence type="ECO:0000256" key="6">
    <source>
        <dbReference type="ARBA" id="ARBA00022692"/>
    </source>
</evidence>
<feature type="coiled-coil region" evidence="10">
    <location>
        <begin position="185"/>
        <end position="226"/>
    </location>
</feature>
<accession>A0A5C4N429</accession>
<feature type="domain" description="AprE-like beta-barrel" evidence="13">
    <location>
        <begin position="356"/>
        <end position="446"/>
    </location>
</feature>
<comment type="caution">
    <text evidence="14">The sequence shown here is derived from an EMBL/GenBank/DDBJ whole genome shotgun (WGS) entry which is preliminary data.</text>
</comment>
<evidence type="ECO:0000256" key="10">
    <source>
        <dbReference type="SAM" id="Coils"/>
    </source>
</evidence>
<dbReference type="Pfam" id="PF26002">
    <property type="entry name" value="Beta-barrel_AprE"/>
    <property type="match status" value="1"/>
</dbReference>
<proteinExistence type="inferred from homology"/>
<dbReference type="InterPro" id="IPR050739">
    <property type="entry name" value="MFP"/>
</dbReference>
<protein>
    <recommendedName>
        <fullName evidence="9">Membrane fusion protein (MFP) family protein</fullName>
    </recommendedName>
</protein>
<dbReference type="InterPro" id="IPR058781">
    <property type="entry name" value="HH_AprE-like"/>
</dbReference>
<name>A0A5C4N429_9RHOB</name>
<dbReference type="PANTHER" id="PTHR30386:SF17">
    <property type="entry name" value="ALKALINE PROTEASE SECRETION PROTEIN APRE"/>
    <property type="match status" value="1"/>
</dbReference>
<dbReference type="GO" id="GO:0015031">
    <property type="term" value="P:protein transport"/>
    <property type="evidence" value="ECO:0007669"/>
    <property type="project" value="InterPro"/>
</dbReference>
<dbReference type="Proteomes" id="UP000305887">
    <property type="component" value="Unassembled WGS sequence"/>
</dbReference>
<keyword evidence="3 9" id="KW-0813">Transport</keyword>
<dbReference type="AlphaFoldDB" id="A0A5C4N429"/>
<keyword evidence="7" id="KW-1133">Transmembrane helix</keyword>
<reference evidence="14 15" key="1">
    <citation type="submission" date="2019-06" db="EMBL/GenBank/DDBJ databases">
        <title>YIM 131921 draft genome.</title>
        <authorList>
            <person name="Jiang L."/>
        </authorList>
    </citation>
    <scope>NUCLEOTIDE SEQUENCE [LARGE SCALE GENOMIC DNA]</scope>
    <source>
        <strain evidence="14 15">YIM 131921</strain>
    </source>
</reference>
<dbReference type="InterPro" id="IPR010129">
    <property type="entry name" value="T1SS_HlyD"/>
</dbReference>
<keyword evidence="10" id="KW-0175">Coiled coil</keyword>
<evidence type="ECO:0000313" key="14">
    <source>
        <dbReference type="EMBL" id="TNC53006.1"/>
    </source>
</evidence>
<dbReference type="Gene3D" id="2.40.50.100">
    <property type="match status" value="1"/>
</dbReference>
<dbReference type="Gene3D" id="2.40.30.170">
    <property type="match status" value="1"/>
</dbReference>
<evidence type="ECO:0000256" key="8">
    <source>
        <dbReference type="ARBA" id="ARBA00023136"/>
    </source>
</evidence>
<gene>
    <name evidence="14" type="ORF">FHG66_01585</name>
</gene>
<evidence type="ECO:0000256" key="2">
    <source>
        <dbReference type="ARBA" id="ARBA00009477"/>
    </source>
</evidence>
<keyword evidence="6" id="KW-0812">Transmembrane</keyword>
<keyword evidence="5 9" id="KW-0997">Cell inner membrane</keyword>
<dbReference type="InterPro" id="IPR011053">
    <property type="entry name" value="Single_hybrid_motif"/>
</dbReference>
<keyword evidence="4 9" id="KW-1003">Cell membrane</keyword>
<sequence>MTVVPNPGRGDFTPPRPIAPPRSLPVHRPPTRPQRQPAEIKRDWPVRGPALAGLLALGLLLGGFGSWSVMADISGAVVASGRMEVERNRQVVQHPDGGVVAEIAVREGDGVEAGDLLIRLDSDEIRSELSIVEGQLFEILARRARSEAERDSAREIAFPDILARSDNPVAAELMEGQRRLHEARMESETWQREQLHRQRDQLESQIQGIEAQRAALERQQALIDDEVANQELLLSQGLTQNARVLALRREQASLAGRIGEAAAMTAETRNRIIELDIEVRRLETVRREEAISYLRDLQFNEIELTERRSMLMSRLDNLEIRASVSGVVHGMTVFAPRSVLQPAEAVLYIVPQDRPLVITAQVPPRDVDQVHVGQEVVLRFPSFDKRSTPELFGHVVQVSADAFADEASGTTYYRTEVALNDGEVQRLDPDMHILPGMPVEAFIATQTRSPLSYLTKPFTDYLVRVFRDS</sequence>
<keyword evidence="15" id="KW-1185">Reference proteome</keyword>
<dbReference type="PRINTS" id="PR01490">
    <property type="entry name" value="RTXTOXIND"/>
</dbReference>
<evidence type="ECO:0000256" key="4">
    <source>
        <dbReference type="ARBA" id="ARBA00022475"/>
    </source>
</evidence>
<feature type="region of interest" description="Disordered" evidence="11">
    <location>
        <begin position="1"/>
        <end position="39"/>
    </location>
</feature>
<evidence type="ECO:0000256" key="11">
    <source>
        <dbReference type="SAM" id="MobiDB-lite"/>
    </source>
</evidence>
<dbReference type="InterPro" id="IPR058982">
    <property type="entry name" value="Beta-barrel_AprE"/>
</dbReference>
<evidence type="ECO:0000256" key="7">
    <source>
        <dbReference type="ARBA" id="ARBA00022989"/>
    </source>
</evidence>
<evidence type="ECO:0000256" key="1">
    <source>
        <dbReference type="ARBA" id="ARBA00004377"/>
    </source>
</evidence>
<dbReference type="Pfam" id="PF25994">
    <property type="entry name" value="HH_AprE"/>
    <property type="match status" value="1"/>
</dbReference>
<dbReference type="SUPFAM" id="SSF51230">
    <property type="entry name" value="Single hybrid motif"/>
    <property type="match status" value="1"/>
</dbReference>
<dbReference type="RefSeq" id="WP_139074930.1">
    <property type="nucleotide sequence ID" value="NZ_VDFU01000001.1"/>
</dbReference>